<dbReference type="AlphaFoldDB" id="H1Y5M7"/>
<dbReference type="RefSeq" id="WP_008511199.1">
    <property type="nucleotide sequence ID" value="NZ_CM001403.1"/>
</dbReference>
<sequence length="495" mass="54522">MNKIIILSSICIAIILNGCSKKQSQETIIEITPLHTPTTYNELIASEKITNRITLDGTKIINDSFNQLITNKILIDPQKIADQIKKVENVKNAFPNQTGSSIIVQQTDGKNIILIIKTQDDIRLDPVIKINNSPAVNPIQTFSEVSRGRNYPAIIPTIKKAVILAPFEASFKSDLYAIATILANAGYSVDIFPDNLATLDKFRGDFLKKYGVIYIKTHGTAQDNFLGVFPSTTIATGEIYDEKKLSEIELGERLLVRESVNLINNVHYFGVSPEYIKYTLTDKFPNSLVFIDACESAINNDLSGMFLKNGAIGYQGYNQVMRVYFTNMISLELMSLLEEGTPLSNTKPSLTYDPGVKKVSLPNVPGANINALINVFDQNNSQILINRDNSGTAVISPSFGYIGNPVMFYGFANVYNSSGINLASTLSVTTVSTGQTMLFGKSTGTGNQLAYWEYNTVLGGKFSSIPYVDLYIFKTFDIHGNILETLTSTGIVLNR</sequence>
<gene>
    <name evidence="1" type="ORF">Mucpa_5735</name>
</gene>
<accession>H1Y5M7</accession>
<name>H1Y5M7_9SPHI</name>
<reference evidence="1" key="1">
    <citation type="submission" date="2011-09" db="EMBL/GenBank/DDBJ databases">
        <title>The permanent draft genome of Mucilaginibacter paludis DSM 18603.</title>
        <authorList>
            <consortium name="US DOE Joint Genome Institute (JGI-PGF)"/>
            <person name="Lucas S."/>
            <person name="Han J."/>
            <person name="Lapidus A."/>
            <person name="Bruce D."/>
            <person name="Goodwin L."/>
            <person name="Pitluck S."/>
            <person name="Peters L."/>
            <person name="Kyrpides N."/>
            <person name="Mavromatis K."/>
            <person name="Ivanova N."/>
            <person name="Mikhailova N."/>
            <person name="Held B."/>
            <person name="Detter J.C."/>
            <person name="Tapia R."/>
            <person name="Han C."/>
            <person name="Land M."/>
            <person name="Hauser L."/>
            <person name="Markowitz V."/>
            <person name="Cheng J.-F."/>
            <person name="Hugenholtz P."/>
            <person name="Woyke T."/>
            <person name="Wu D."/>
            <person name="Tindall B."/>
            <person name="Brambilla E."/>
            <person name="Klenk H.-P."/>
            <person name="Eisen J.A."/>
        </authorList>
    </citation>
    <scope>NUCLEOTIDE SEQUENCE [LARGE SCALE GENOMIC DNA]</scope>
    <source>
        <strain evidence="1">DSM 18603</strain>
    </source>
</reference>
<evidence type="ECO:0000313" key="2">
    <source>
        <dbReference type="Proteomes" id="UP000002774"/>
    </source>
</evidence>
<dbReference type="STRING" id="714943.Mucpa_5735"/>
<protein>
    <submittedName>
        <fullName evidence="1">Uncharacterized protein</fullName>
    </submittedName>
</protein>
<keyword evidence="2" id="KW-1185">Reference proteome</keyword>
<dbReference type="EMBL" id="CM001403">
    <property type="protein sequence ID" value="EHQ29803.1"/>
    <property type="molecule type" value="Genomic_DNA"/>
</dbReference>
<evidence type="ECO:0000313" key="1">
    <source>
        <dbReference type="EMBL" id="EHQ29803.1"/>
    </source>
</evidence>
<dbReference type="OrthoDB" id="1412026at2"/>
<dbReference type="Proteomes" id="UP000002774">
    <property type="component" value="Chromosome"/>
</dbReference>
<organism evidence="1 2">
    <name type="scientific">Mucilaginibacter paludis DSM 18603</name>
    <dbReference type="NCBI Taxonomy" id="714943"/>
    <lineage>
        <taxon>Bacteria</taxon>
        <taxon>Pseudomonadati</taxon>
        <taxon>Bacteroidota</taxon>
        <taxon>Sphingobacteriia</taxon>
        <taxon>Sphingobacteriales</taxon>
        <taxon>Sphingobacteriaceae</taxon>
        <taxon>Mucilaginibacter</taxon>
    </lineage>
</organism>
<dbReference type="HOGENOM" id="CLU_550746_0_0_10"/>
<proteinExistence type="predicted"/>